<gene>
    <name evidence="2" type="ORF">JCM7686_pAMI4p254</name>
</gene>
<geneLocation type="plasmid" evidence="2 3">
    <name>pAMI4</name>
</geneLocation>
<dbReference type="KEGG" id="pami:JCM7686_pAMI4p254"/>
<keyword evidence="3" id="KW-1185">Reference proteome</keyword>
<sequence>MTSCCAARLSAVAGQRCRDPWMSLCIARLPRCFGRGWRFFSGFGGFMQLDLPSHITSTRHAATDLPELADFALLRVSSLPFAAIEALRLRETEALLDRISRAEATMNALRENLAEALHRLVPALELDQDLRRTVINLRRHIHNGRTHRPKERHLQALRGLMTDPEELRLLEHWLAAQADLAKAEAQLDTTIAREIQTVLRPNLRAPLAVPHFARAVALANLRVLKDANHERKLPKTPWPDKLERSLLGYLARASVKTSPFSSFMGNAIVDINPMATGLVHAGSSARFTGQSVLNRGVTSQLAEASFAAIARTTALPLMVNPTLRAMGGGRQVGLCGRQIVLGGRAWYEQRWAQFLLQPELEALLPPGRSLGWRGWRQALLDIGLTPATAETTLSKLVERGILIAVPVADGFEPNPAARLSERCRTSADLTPLALAVTKLDEVARSIGQLDAQQRIPALGEVDALHQHANALAGMPKGAETLQNIVTEDCWLEGVQGEIGGALLSPLADLQDFLSGQVAISPVYTRLVRAFLEVYGPDGTCDDVVSFLLAVVGQLIDLPEFGARTDQAMPEPAPPGVRVPVTAHAQIALQSGSEARLVINRMFDGAGWLATRFTHGTLDQQTRLTQGLRNWSRHIAGAGEPVEMPVSSHCSDLQAHRKITDRILDWPGEPTTRPADQLIRADDLRLRHDSETGFLRLVDRQGQAIDLQYLGNTLPTATWGVRYALSVLTRPFTLARPRLAPQDLDAKPAIFARPGVTHGRVVLRRDAWWVRASHVLEHWLEGTPAAQLRAVRRDCDRHALPRQLFAQAHVPERRNSLIMQDMMDVNRKPIWLDLANPFWLAMLGRIARKSDWIVLSRAQPGPEELWFRIGDQPHATELHLEMTITAGQRQRSS</sequence>
<keyword evidence="1" id="KW-0175">Coiled coil</keyword>
<dbReference type="EMBL" id="CP006652">
    <property type="protein sequence ID" value="AGT10944.1"/>
    <property type="molecule type" value="Genomic_DNA"/>
</dbReference>
<name>S5XTV0_PARAH</name>
<evidence type="ECO:0000256" key="1">
    <source>
        <dbReference type="SAM" id="Coils"/>
    </source>
</evidence>
<dbReference type="HOGENOM" id="CLU_008883_0_0_5"/>
<keyword evidence="2" id="KW-0614">Plasmid</keyword>
<dbReference type="Proteomes" id="UP000015480">
    <property type="component" value="Plasmid pAMI4"/>
</dbReference>
<accession>S5XTV0</accession>
<protein>
    <submittedName>
        <fullName evidence="2">Lantibiotic dehydratase domain-containing protein</fullName>
    </submittedName>
</protein>
<evidence type="ECO:0000313" key="3">
    <source>
        <dbReference type="Proteomes" id="UP000015480"/>
    </source>
</evidence>
<dbReference type="PATRIC" id="fig|1367847.3.peg.3896"/>
<dbReference type="AlphaFoldDB" id="S5XTV0"/>
<feature type="coiled-coil region" evidence="1">
    <location>
        <begin position="92"/>
        <end position="119"/>
    </location>
</feature>
<dbReference type="eggNOG" id="ENOG502Z8P5">
    <property type="taxonomic scope" value="Bacteria"/>
</dbReference>
<evidence type="ECO:0000313" key="2">
    <source>
        <dbReference type="EMBL" id="AGT10944.1"/>
    </source>
</evidence>
<organism evidence="2 3">
    <name type="scientific">Paracoccus aminophilus JCM 7686</name>
    <dbReference type="NCBI Taxonomy" id="1367847"/>
    <lineage>
        <taxon>Bacteria</taxon>
        <taxon>Pseudomonadati</taxon>
        <taxon>Pseudomonadota</taxon>
        <taxon>Alphaproteobacteria</taxon>
        <taxon>Rhodobacterales</taxon>
        <taxon>Paracoccaceae</taxon>
        <taxon>Paracoccus</taxon>
    </lineage>
</organism>
<reference evidence="2 3" key="1">
    <citation type="journal article" date="2014" name="BMC Genomics">
        <title>Architecture and functions of a multipartite genome of the methylotrophic bacterium Paracoccus aminophilus JCM 7686, containing primary and secondary chromids.</title>
        <authorList>
            <person name="Dziewit L."/>
            <person name="Czarnecki J."/>
            <person name="Wibberg D."/>
            <person name="Radlinska M."/>
            <person name="Mrozek P."/>
            <person name="Szymczak M."/>
            <person name="Schluter A."/>
            <person name="Puhler A."/>
            <person name="Bartosik D."/>
        </authorList>
    </citation>
    <scope>NUCLEOTIDE SEQUENCE [LARGE SCALE GENOMIC DNA]</scope>
    <source>
        <strain evidence="2">JCM 7686</strain>
        <plasmid evidence="3">Plasmid pAMI4</plasmid>
    </source>
</reference>
<proteinExistence type="predicted"/>